<gene>
    <name evidence="2" type="ORF">KIW84_011948</name>
</gene>
<comment type="caution">
    <text evidence="2">The sequence shown here is derived from an EMBL/GenBank/DDBJ whole genome shotgun (WGS) entry which is preliminary data.</text>
</comment>
<feature type="compositionally biased region" description="Polar residues" evidence="1">
    <location>
        <begin position="269"/>
        <end position="296"/>
    </location>
</feature>
<keyword evidence="3" id="KW-1185">Reference proteome</keyword>
<dbReference type="AlphaFoldDB" id="A0A9D5BGE5"/>
<accession>A0A9D5BGE5</accession>
<feature type="region of interest" description="Disordered" evidence="1">
    <location>
        <begin position="200"/>
        <end position="228"/>
    </location>
</feature>
<name>A0A9D5BGE5_PEA</name>
<evidence type="ECO:0000313" key="3">
    <source>
        <dbReference type="Proteomes" id="UP001058974"/>
    </source>
</evidence>
<feature type="compositionally biased region" description="Basic residues" evidence="1">
    <location>
        <begin position="207"/>
        <end position="216"/>
    </location>
</feature>
<sequence>MSSSSGVKIKAIVSEIKSNFSVGITMSRAWKAKQIAKALIEDKRRASISDQQKVLIHVFEEMFERVEHIFYLRNLYANFKKKFGGGTKTIDLLMAVAKATYIQGWDVKMKGVGRDKPILTMCEWIRNYLMNKNARLREKVDIWKHKIMPRTRPKLDKDVEHTGNWIPNCSGELTYVRCYGYNISHINRQDTWSEVDMEEMLPPSYKRGPRRPKKLRREPEEDHNKGRTQTSYCCIRYGIHGHNARSYTSQVVDPRAQKRKRKPKKTATSNTTQPSGNTTQEQSQAQAQPTKDGATT</sequence>
<dbReference type="PANTHER" id="PTHR31973:SF187">
    <property type="entry name" value="MUTATOR TRANSPOSASE MUDRA PROTEIN"/>
    <property type="match status" value="1"/>
</dbReference>
<dbReference type="Gramene" id="Psat01G0194800-T1">
    <property type="protein sequence ID" value="KAI5443105.1"/>
    <property type="gene ID" value="KIW84_011948"/>
</dbReference>
<organism evidence="2 3">
    <name type="scientific">Pisum sativum</name>
    <name type="common">Garden pea</name>
    <name type="synonym">Lathyrus oleraceus</name>
    <dbReference type="NCBI Taxonomy" id="3888"/>
    <lineage>
        <taxon>Eukaryota</taxon>
        <taxon>Viridiplantae</taxon>
        <taxon>Streptophyta</taxon>
        <taxon>Embryophyta</taxon>
        <taxon>Tracheophyta</taxon>
        <taxon>Spermatophyta</taxon>
        <taxon>Magnoliopsida</taxon>
        <taxon>eudicotyledons</taxon>
        <taxon>Gunneridae</taxon>
        <taxon>Pentapetalae</taxon>
        <taxon>rosids</taxon>
        <taxon>fabids</taxon>
        <taxon>Fabales</taxon>
        <taxon>Fabaceae</taxon>
        <taxon>Papilionoideae</taxon>
        <taxon>50 kb inversion clade</taxon>
        <taxon>NPAAA clade</taxon>
        <taxon>Hologalegina</taxon>
        <taxon>IRL clade</taxon>
        <taxon>Fabeae</taxon>
        <taxon>Lathyrus</taxon>
    </lineage>
</organism>
<dbReference type="EMBL" id="JAMSHJ010000001">
    <property type="protein sequence ID" value="KAI5443105.1"/>
    <property type="molecule type" value="Genomic_DNA"/>
</dbReference>
<proteinExistence type="predicted"/>
<evidence type="ECO:0000256" key="1">
    <source>
        <dbReference type="SAM" id="MobiDB-lite"/>
    </source>
</evidence>
<evidence type="ECO:0000313" key="2">
    <source>
        <dbReference type="EMBL" id="KAI5443105.1"/>
    </source>
</evidence>
<reference evidence="2 3" key="1">
    <citation type="journal article" date="2022" name="Nat. Genet.">
        <title>Improved pea reference genome and pan-genome highlight genomic features and evolutionary characteristics.</title>
        <authorList>
            <person name="Yang T."/>
            <person name="Liu R."/>
            <person name="Luo Y."/>
            <person name="Hu S."/>
            <person name="Wang D."/>
            <person name="Wang C."/>
            <person name="Pandey M.K."/>
            <person name="Ge S."/>
            <person name="Xu Q."/>
            <person name="Li N."/>
            <person name="Li G."/>
            <person name="Huang Y."/>
            <person name="Saxena R.K."/>
            <person name="Ji Y."/>
            <person name="Li M."/>
            <person name="Yan X."/>
            <person name="He Y."/>
            <person name="Liu Y."/>
            <person name="Wang X."/>
            <person name="Xiang C."/>
            <person name="Varshney R.K."/>
            <person name="Ding H."/>
            <person name="Gao S."/>
            <person name="Zong X."/>
        </authorList>
    </citation>
    <scope>NUCLEOTIDE SEQUENCE [LARGE SCALE GENOMIC DNA]</scope>
    <source>
        <strain evidence="2 3">cv. Zhongwan 6</strain>
    </source>
</reference>
<protein>
    <submittedName>
        <fullName evidence="2">Uncharacterized protein</fullName>
    </submittedName>
</protein>
<dbReference type="PANTHER" id="PTHR31973">
    <property type="entry name" value="POLYPROTEIN, PUTATIVE-RELATED"/>
    <property type="match status" value="1"/>
</dbReference>
<feature type="region of interest" description="Disordered" evidence="1">
    <location>
        <begin position="245"/>
        <end position="296"/>
    </location>
</feature>
<dbReference type="Proteomes" id="UP001058974">
    <property type="component" value="Chromosome 1"/>
</dbReference>